<dbReference type="EMBL" id="MVGC01003790">
    <property type="protein sequence ID" value="RJE16583.1"/>
    <property type="molecule type" value="Genomic_DNA"/>
</dbReference>
<accession>A0A3A2Z2Z8</accession>
<proteinExistence type="predicted"/>
<organism evidence="1 2">
    <name type="scientific">Aspergillus sclerotialis</name>
    <dbReference type="NCBI Taxonomy" id="2070753"/>
    <lineage>
        <taxon>Eukaryota</taxon>
        <taxon>Fungi</taxon>
        <taxon>Dikarya</taxon>
        <taxon>Ascomycota</taxon>
        <taxon>Pezizomycotina</taxon>
        <taxon>Eurotiomycetes</taxon>
        <taxon>Eurotiomycetidae</taxon>
        <taxon>Eurotiales</taxon>
        <taxon>Aspergillaceae</taxon>
        <taxon>Aspergillus</taxon>
        <taxon>Aspergillus subgen. Polypaecilum</taxon>
    </lineage>
</organism>
<keyword evidence="2" id="KW-1185">Reference proteome</keyword>
<dbReference type="AlphaFoldDB" id="A0A3A2Z2Z8"/>
<dbReference type="Proteomes" id="UP000266188">
    <property type="component" value="Unassembled WGS sequence"/>
</dbReference>
<protein>
    <submittedName>
        <fullName evidence="1">Uncharacterized protein</fullName>
    </submittedName>
</protein>
<feature type="non-terminal residue" evidence="1">
    <location>
        <position position="67"/>
    </location>
</feature>
<gene>
    <name evidence="1" type="ORF">PHISCL_11080</name>
</gene>
<sequence length="67" mass="7426">MIGSFLGLIRPFSRAVLLPGPLRARRALAQRPHEVGMDSSAAVLVIERLLQAFEALDVVRALFNERL</sequence>
<reference evidence="2" key="1">
    <citation type="submission" date="2017-02" db="EMBL/GenBank/DDBJ databases">
        <authorList>
            <person name="Tafer H."/>
            <person name="Lopandic K."/>
        </authorList>
    </citation>
    <scope>NUCLEOTIDE SEQUENCE [LARGE SCALE GENOMIC DNA]</scope>
    <source>
        <strain evidence="2">CBS 366.77</strain>
    </source>
</reference>
<evidence type="ECO:0000313" key="2">
    <source>
        <dbReference type="Proteomes" id="UP000266188"/>
    </source>
</evidence>
<evidence type="ECO:0000313" key="1">
    <source>
        <dbReference type="EMBL" id="RJE16583.1"/>
    </source>
</evidence>
<comment type="caution">
    <text evidence="1">The sequence shown here is derived from an EMBL/GenBank/DDBJ whole genome shotgun (WGS) entry which is preliminary data.</text>
</comment>
<name>A0A3A2Z2Z8_9EURO</name>